<evidence type="ECO:0000313" key="1">
    <source>
        <dbReference type="EMBL" id="KAK9729516.1"/>
    </source>
</evidence>
<proteinExistence type="predicted"/>
<dbReference type="EMBL" id="JASJQH010006879">
    <property type="protein sequence ID" value="KAK9729516.1"/>
    <property type="molecule type" value="Genomic_DNA"/>
</dbReference>
<protein>
    <submittedName>
        <fullName evidence="1">Uncharacterized protein</fullName>
    </submittedName>
</protein>
<accession>A0ABR2WBI8</accession>
<organism evidence="1 2">
    <name type="scientific">Basidiobolus ranarum</name>
    <dbReference type="NCBI Taxonomy" id="34480"/>
    <lineage>
        <taxon>Eukaryota</taxon>
        <taxon>Fungi</taxon>
        <taxon>Fungi incertae sedis</taxon>
        <taxon>Zoopagomycota</taxon>
        <taxon>Entomophthoromycotina</taxon>
        <taxon>Basidiobolomycetes</taxon>
        <taxon>Basidiobolales</taxon>
        <taxon>Basidiobolaceae</taxon>
        <taxon>Basidiobolus</taxon>
    </lineage>
</organism>
<reference evidence="1 2" key="1">
    <citation type="submission" date="2023-04" db="EMBL/GenBank/DDBJ databases">
        <title>Genome of Basidiobolus ranarum AG-B5.</title>
        <authorList>
            <person name="Stajich J.E."/>
            <person name="Carter-House D."/>
            <person name="Gryganskyi A."/>
        </authorList>
    </citation>
    <scope>NUCLEOTIDE SEQUENCE [LARGE SCALE GENOMIC DNA]</scope>
    <source>
        <strain evidence="1 2">AG-B5</strain>
    </source>
</reference>
<keyword evidence="2" id="KW-1185">Reference proteome</keyword>
<dbReference type="Proteomes" id="UP001479436">
    <property type="component" value="Unassembled WGS sequence"/>
</dbReference>
<comment type="caution">
    <text evidence="1">The sequence shown here is derived from an EMBL/GenBank/DDBJ whole genome shotgun (WGS) entry which is preliminary data.</text>
</comment>
<sequence length="89" mass="9729">MAYVPLTDIDQLESMNPSSAPVMTQGSPLKASRTSAFTHIVAGKVQGTYGNITGDENAIALGKELEQQGEEELDLSYKKHYYKKSQFSS</sequence>
<gene>
    <name evidence="1" type="ORF">K7432_000201</name>
</gene>
<name>A0ABR2WBI8_9FUNG</name>
<evidence type="ECO:0000313" key="2">
    <source>
        <dbReference type="Proteomes" id="UP001479436"/>
    </source>
</evidence>